<name>X0HVZ5_FUSOX</name>
<dbReference type="HOGENOM" id="CLU_2399782_0_0_1"/>
<reference evidence="1" key="1">
    <citation type="submission" date="2011-11" db="EMBL/GenBank/DDBJ databases">
        <title>The Genome Sequence of Fusarium oxysporum PHW808.</title>
        <authorList>
            <consortium name="The Broad Institute Genome Sequencing Platform"/>
            <person name="Ma L.-J."/>
            <person name="Gale L.R."/>
            <person name="Schwartz D.C."/>
            <person name="Zhou S."/>
            <person name="Corby-Kistler H."/>
            <person name="Young S.K."/>
            <person name="Zeng Q."/>
            <person name="Gargeya S."/>
            <person name="Fitzgerald M."/>
            <person name="Haas B."/>
            <person name="Abouelleil A."/>
            <person name="Alvarado L."/>
            <person name="Arachchi H.M."/>
            <person name="Berlin A."/>
            <person name="Brown A."/>
            <person name="Chapman S.B."/>
            <person name="Chen Z."/>
            <person name="Dunbar C."/>
            <person name="Freedman E."/>
            <person name="Gearin G."/>
            <person name="Goldberg J."/>
            <person name="Griggs A."/>
            <person name="Gujja S."/>
            <person name="Heiman D."/>
            <person name="Howarth C."/>
            <person name="Larson L."/>
            <person name="Lui A."/>
            <person name="MacDonald P.J.P."/>
            <person name="Montmayeur A."/>
            <person name="Murphy C."/>
            <person name="Neiman D."/>
            <person name="Pearson M."/>
            <person name="Priest M."/>
            <person name="Roberts A."/>
            <person name="Saif S."/>
            <person name="Shea T."/>
            <person name="Shenoy N."/>
            <person name="Sisk P."/>
            <person name="Stolte C."/>
            <person name="Sykes S."/>
            <person name="Wortman J."/>
            <person name="Nusbaum C."/>
            <person name="Birren B."/>
        </authorList>
    </citation>
    <scope>NUCLEOTIDE SEQUENCE [LARGE SCALE GENOMIC DNA]</scope>
    <source>
        <strain evidence="1">54008</strain>
    </source>
</reference>
<protein>
    <submittedName>
        <fullName evidence="1">Uncharacterized protein</fullName>
    </submittedName>
</protein>
<organism evidence="1">
    <name type="scientific">Fusarium oxysporum f. sp. conglutinans race 2 54008</name>
    <dbReference type="NCBI Taxonomy" id="1089457"/>
    <lineage>
        <taxon>Eukaryota</taxon>
        <taxon>Fungi</taxon>
        <taxon>Dikarya</taxon>
        <taxon>Ascomycota</taxon>
        <taxon>Pezizomycotina</taxon>
        <taxon>Sordariomycetes</taxon>
        <taxon>Hypocreomycetidae</taxon>
        <taxon>Hypocreales</taxon>
        <taxon>Nectriaceae</taxon>
        <taxon>Fusarium</taxon>
        <taxon>Fusarium oxysporum species complex</taxon>
    </lineage>
</organism>
<gene>
    <name evidence="1" type="ORF">FOPG_18465</name>
</gene>
<accession>X0HVZ5</accession>
<evidence type="ECO:0000313" key="1">
    <source>
        <dbReference type="EMBL" id="EXL65299.1"/>
    </source>
</evidence>
<dbReference type="AlphaFoldDB" id="X0HVZ5"/>
<sequence>MRSGVNEEGKPSFPTRMKLQGPSGVSLLVHNHRQRHLRFKPILGLFRANEFCATTDSSWAFYSKIPYVHIKSPSLRYCCLYVSVGLRELMGFA</sequence>
<dbReference type="Proteomes" id="UP000030676">
    <property type="component" value="Unassembled WGS sequence"/>
</dbReference>
<dbReference type="EMBL" id="KK033683">
    <property type="protein sequence ID" value="EXL65299.1"/>
    <property type="molecule type" value="Genomic_DNA"/>
</dbReference>
<reference evidence="1" key="2">
    <citation type="submission" date="2014-03" db="EMBL/GenBank/DDBJ databases">
        <title>The Genome Annotation of Fusarium oxysporum PHW808.</title>
        <authorList>
            <consortium name="The Broad Institute Genomics Platform"/>
            <person name="Ma L.-J."/>
            <person name="Corby-Kistler H."/>
            <person name="Broz K."/>
            <person name="Gale L.R."/>
            <person name="Jonkers W."/>
            <person name="O'Donnell K."/>
            <person name="Ploetz R."/>
            <person name="Steinberg C."/>
            <person name="Schwartz D.C."/>
            <person name="VanEtten H."/>
            <person name="Zhou S."/>
            <person name="Young S.K."/>
            <person name="Zeng Q."/>
            <person name="Gargeya S."/>
            <person name="Fitzgerald M."/>
            <person name="Abouelleil A."/>
            <person name="Alvarado L."/>
            <person name="Chapman S.B."/>
            <person name="Gainer-Dewar J."/>
            <person name="Goldberg J."/>
            <person name="Griggs A."/>
            <person name="Gujja S."/>
            <person name="Hansen M."/>
            <person name="Howarth C."/>
            <person name="Imamovic A."/>
            <person name="Ireland A."/>
            <person name="Larimer J."/>
            <person name="McCowan C."/>
            <person name="Murphy C."/>
            <person name="Pearson M."/>
            <person name="Poon T.W."/>
            <person name="Priest M."/>
            <person name="Roberts A."/>
            <person name="Saif S."/>
            <person name="Shea T."/>
            <person name="Sykes S."/>
            <person name="Wortman J."/>
            <person name="Nusbaum C."/>
            <person name="Birren B."/>
        </authorList>
    </citation>
    <scope>NUCLEOTIDE SEQUENCE</scope>
    <source>
        <strain evidence="1">54008</strain>
    </source>
</reference>
<proteinExistence type="predicted"/>